<dbReference type="EMBL" id="KN832075">
    <property type="protein sequence ID" value="KIN95146.1"/>
    <property type="molecule type" value="Genomic_DNA"/>
</dbReference>
<keyword evidence="2" id="KW-1185">Reference proteome</keyword>
<feature type="non-terminal residue" evidence="1">
    <location>
        <position position="61"/>
    </location>
</feature>
<dbReference type="InParanoid" id="A0A0C3JBU1"/>
<dbReference type="HOGENOM" id="CLU_2929096_0_0_1"/>
<dbReference type="Proteomes" id="UP000054217">
    <property type="component" value="Unassembled WGS sequence"/>
</dbReference>
<evidence type="ECO:0000313" key="1">
    <source>
        <dbReference type="EMBL" id="KIN95146.1"/>
    </source>
</evidence>
<sequence>MRETKLDQATISQRELPIHLRSNIIHDVLLQPCTVSLIPDHHRYLNLPRGTSLRSDHPFSV</sequence>
<accession>A0A0C3JBU1</accession>
<reference evidence="1 2" key="1">
    <citation type="submission" date="2014-04" db="EMBL/GenBank/DDBJ databases">
        <authorList>
            <consortium name="DOE Joint Genome Institute"/>
            <person name="Kuo A."/>
            <person name="Kohler A."/>
            <person name="Costa M.D."/>
            <person name="Nagy L.G."/>
            <person name="Floudas D."/>
            <person name="Copeland A."/>
            <person name="Barry K.W."/>
            <person name="Cichocki N."/>
            <person name="Veneault-Fourrey C."/>
            <person name="LaButti K."/>
            <person name="Lindquist E.A."/>
            <person name="Lipzen A."/>
            <person name="Lundell T."/>
            <person name="Morin E."/>
            <person name="Murat C."/>
            <person name="Sun H."/>
            <person name="Tunlid A."/>
            <person name="Henrissat B."/>
            <person name="Grigoriev I.V."/>
            <person name="Hibbett D.S."/>
            <person name="Martin F."/>
            <person name="Nordberg H.P."/>
            <person name="Cantor M.N."/>
            <person name="Hua S.X."/>
        </authorList>
    </citation>
    <scope>NUCLEOTIDE SEQUENCE [LARGE SCALE GENOMIC DNA]</scope>
    <source>
        <strain evidence="1 2">Marx 270</strain>
    </source>
</reference>
<protein>
    <submittedName>
        <fullName evidence="1">Uncharacterized protein</fullName>
    </submittedName>
</protein>
<evidence type="ECO:0000313" key="2">
    <source>
        <dbReference type="Proteomes" id="UP000054217"/>
    </source>
</evidence>
<proteinExistence type="predicted"/>
<gene>
    <name evidence="1" type="ORF">M404DRAFT_1007749</name>
</gene>
<organism evidence="1 2">
    <name type="scientific">Pisolithus tinctorius Marx 270</name>
    <dbReference type="NCBI Taxonomy" id="870435"/>
    <lineage>
        <taxon>Eukaryota</taxon>
        <taxon>Fungi</taxon>
        <taxon>Dikarya</taxon>
        <taxon>Basidiomycota</taxon>
        <taxon>Agaricomycotina</taxon>
        <taxon>Agaricomycetes</taxon>
        <taxon>Agaricomycetidae</taxon>
        <taxon>Boletales</taxon>
        <taxon>Sclerodermatineae</taxon>
        <taxon>Pisolithaceae</taxon>
        <taxon>Pisolithus</taxon>
    </lineage>
</organism>
<dbReference type="AlphaFoldDB" id="A0A0C3JBU1"/>
<reference evidence="2" key="2">
    <citation type="submission" date="2015-01" db="EMBL/GenBank/DDBJ databases">
        <title>Evolutionary Origins and Diversification of the Mycorrhizal Mutualists.</title>
        <authorList>
            <consortium name="DOE Joint Genome Institute"/>
            <consortium name="Mycorrhizal Genomics Consortium"/>
            <person name="Kohler A."/>
            <person name="Kuo A."/>
            <person name="Nagy L.G."/>
            <person name="Floudas D."/>
            <person name="Copeland A."/>
            <person name="Barry K.W."/>
            <person name="Cichocki N."/>
            <person name="Veneault-Fourrey C."/>
            <person name="LaButti K."/>
            <person name="Lindquist E.A."/>
            <person name="Lipzen A."/>
            <person name="Lundell T."/>
            <person name="Morin E."/>
            <person name="Murat C."/>
            <person name="Riley R."/>
            <person name="Ohm R."/>
            <person name="Sun H."/>
            <person name="Tunlid A."/>
            <person name="Henrissat B."/>
            <person name="Grigoriev I.V."/>
            <person name="Hibbett D.S."/>
            <person name="Martin F."/>
        </authorList>
    </citation>
    <scope>NUCLEOTIDE SEQUENCE [LARGE SCALE GENOMIC DNA]</scope>
    <source>
        <strain evidence="2">Marx 270</strain>
    </source>
</reference>
<name>A0A0C3JBU1_PISTI</name>